<dbReference type="PANTHER" id="PTHR34351">
    <property type="entry name" value="SLR1927 PROTEIN-RELATED"/>
    <property type="match status" value="1"/>
</dbReference>
<dbReference type="Proteomes" id="UP001595803">
    <property type="component" value="Unassembled WGS sequence"/>
</dbReference>
<dbReference type="EMBL" id="JBHRZG010000024">
    <property type="protein sequence ID" value="MFC3835446.1"/>
    <property type="molecule type" value="Genomic_DNA"/>
</dbReference>
<feature type="domain" description="DUF58" evidence="1">
    <location>
        <begin position="169"/>
        <end position="229"/>
    </location>
</feature>
<evidence type="ECO:0000259" key="1">
    <source>
        <dbReference type="Pfam" id="PF01882"/>
    </source>
</evidence>
<dbReference type="RefSeq" id="WP_322474562.1">
    <property type="nucleotide sequence ID" value="NZ_JBHRZG010000024.1"/>
</dbReference>
<sequence>MTALLVWLAVTGILVGVLWLAYRTPPAIAVTRDVPGRAFQGSRVPLGVQVTLRSRLPLRFTLDDPTPRAVVPDMPVTLVGAGIGEVAVEFQTMLDLNRRGVHAWPGATLRWADPLGLFWHAVAVPAPHSVLVYPGTHGLVLPELLRPLLSEGGLTRRLGLDDPLGQRGVREYVPGDPPGRVHWRLTARTGTLTVRDPERTAASSVTVYVDTGSGTDMSLESAVRLAASMVQEAVALELPVAVALPGSVSPVGTGAAAVQGALYLLARAALVPGEPSIPPTRAGGNLFILTVRPSAALITQAMRARAHASRVVIVALPDGYYLEPGESPRRQWAGLPDAVRDLERQAGALAGAGILVYILRGNQSVLQMGT</sequence>
<dbReference type="Pfam" id="PF01882">
    <property type="entry name" value="DUF58"/>
    <property type="match status" value="1"/>
</dbReference>
<dbReference type="InterPro" id="IPR002881">
    <property type="entry name" value="DUF58"/>
</dbReference>
<dbReference type="PANTHER" id="PTHR34351:SF1">
    <property type="entry name" value="SLR1927 PROTEIN"/>
    <property type="match status" value="1"/>
</dbReference>
<gene>
    <name evidence="2" type="ORF">ACFOSB_21500</name>
</gene>
<protein>
    <submittedName>
        <fullName evidence="2">DUF58 domain-containing protein</fullName>
    </submittedName>
</protein>
<proteinExistence type="predicted"/>
<evidence type="ECO:0000313" key="3">
    <source>
        <dbReference type="Proteomes" id="UP001595803"/>
    </source>
</evidence>
<name>A0ABV7ZDI9_9DEIO</name>
<comment type="caution">
    <text evidence="2">The sequence shown here is derived from an EMBL/GenBank/DDBJ whole genome shotgun (WGS) entry which is preliminary data.</text>
</comment>
<reference evidence="3" key="1">
    <citation type="journal article" date="2019" name="Int. J. Syst. Evol. Microbiol.">
        <title>The Global Catalogue of Microorganisms (GCM) 10K type strain sequencing project: providing services to taxonomists for standard genome sequencing and annotation.</title>
        <authorList>
            <consortium name="The Broad Institute Genomics Platform"/>
            <consortium name="The Broad Institute Genome Sequencing Center for Infectious Disease"/>
            <person name="Wu L."/>
            <person name="Ma J."/>
        </authorList>
    </citation>
    <scope>NUCLEOTIDE SEQUENCE [LARGE SCALE GENOMIC DNA]</scope>
    <source>
        <strain evidence="3">CCTCC AB 2017081</strain>
    </source>
</reference>
<accession>A0ABV7ZDI9</accession>
<evidence type="ECO:0000313" key="2">
    <source>
        <dbReference type="EMBL" id="MFC3835446.1"/>
    </source>
</evidence>
<keyword evidence="3" id="KW-1185">Reference proteome</keyword>
<organism evidence="2 3">
    <name type="scientific">Deinococcus rufus</name>
    <dbReference type="NCBI Taxonomy" id="2136097"/>
    <lineage>
        <taxon>Bacteria</taxon>
        <taxon>Thermotogati</taxon>
        <taxon>Deinococcota</taxon>
        <taxon>Deinococci</taxon>
        <taxon>Deinococcales</taxon>
        <taxon>Deinococcaceae</taxon>
        <taxon>Deinococcus</taxon>
    </lineage>
</organism>